<name>A0A1I7RR31_BURXY</name>
<organism evidence="2 3">
    <name type="scientific">Bursaphelenchus xylophilus</name>
    <name type="common">Pinewood nematode worm</name>
    <name type="synonym">Aphelenchoides xylophilus</name>
    <dbReference type="NCBI Taxonomy" id="6326"/>
    <lineage>
        <taxon>Eukaryota</taxon>
        <taxon>Metazoa</taxon>
        <taxon>Ecdysozoa</taxon>
        <taxon>Nematoda</taxon>
        <taxon>Chromadorea</taxon>
        <taxon>Rhabditida</taxon>
        <taxon>Tylenchina</taxon>
        <taxon>Tylenchomorpha</taxon>
        <taxon>Aphelenchoidea</taxon>
        <taxon>Aphelenchoididae</taxon>
        <taxon>Bursaphelenchus</taxon>
    </lineage>
</organism>
<feature type="transmembrane region" description="Helical" evidence="1">
    <location>
        <begin position="21"/>
        <end position="38"/>
    </location>
</feature>
<evidence type="ECO:0000313" key="2">
    <source>
        <dbReference type="Proteomes" id="UP000095284"/>
    </source>
</evidence>
<proteinExistence type="predicted"/>
<reference evidence="3" key="1">
    <citation type="submission" date="2016-11" db="UniProtKB">
        <authorList>
            <consortium name="WormBaseParasite"/>
        </authorList>
    </citation>
    <scope>IDENTIFICATION</scope>
</reference>
<keyword evidence="1" id="KW-1133">Transmembrane helix</keyword>
<evidence type="ECO:0000313" key="3">
    <source>
        <dbReference type="WBParaSite" id="BXY_0317800.1"/>
    </source>
</evidence>
<dbReference type="Proteomes" id="UP000095284">
    <property type="component" value="Unplaced"/>
</dbReference>
<feature type="transmembrane region" description="Helical" evidence="1">
    <location>
        <begin position="44"/>
        <end position="62"/>
    </location>
</feature>
<accession>A0A1I7RR31</accession>
<dbReference type="WBParaSite" id="BXY_0317800.1">
    <property type="protein sequence ID" value="BXY_0317800.1"/>
    <property type="gene ID" value="BXY_0317800"/>
</dbReference>
<protein>
    <submittedName>
        <fullName evidence="3">Transmembrane protein 154</fullName>
    </submittedName>
</protein>
<dbReference type="AlphaFoldDB" id="A0A1I7RR31"/>
<evidence type="ECO:0000256" key="1">
    <source>
        <dbReference type="SAM" id="Phobius"/>
    </source>
</evidence>
<keyword evidence="1" id="KW-0472">Membrane</keyword>
<keyword evidence="1" id="KW-0812">Transmembrane</keyword>
<sequence length="127" mass="14144">MSFYIGGMPMGMPRQGSEISASVTVTMMPVVYVILISGLGNMKLLKVVVLLVALLGFVFSPVHSRPTNSMTRIQEVFRTLMGSKPMVAHRGKKNEIRNPDTPPEEYENNLRLLWLLNQQSLLAPEAD</sequence>